<organism evidence="3 4">
    <name type="scientific">Pseudonocardia nematodicida</name>
    <dbReference type="NCBI Taxonomy" id="1206997"/>
    <lineage>
        <taxon>Bacteria</taxon>
        <taxon>Bacillati</taxon>
        <taxon>Actinomycetota</taxon>
        <taxon>Actinomycetes</taxon>
        <taxon>Pseudonocardiales</taxon>
        <taxon>Pseudonocardiaceae</taxon>
        <taxon>Pseudonocardia</taxon>
    </lineage>
</organism>
<feature type="domain" description="Transcription regulator PadR N-terminal" evidence="1">
    <location>
        <begin position="16"/>
        <end position="83"/>
    </location>
</feature>
<dbReference type="Pfam" id="PF10400">
    <property type="entry name" value="Vir_act_alpha_C"/>
    <property type="match status" value="1"/>
</dbReference>
<dbReference type="EMBL" id="JBEDNQ010000010">
    <property type="protein sequence ID" value="MEQ3553311.1"/>
    <property type="molecule type" value="Genomic_DNA"/>
</dbReference>
<dbReference type="InterPro" id="IPR036388">
    <property type="entry name" value="WH-like_DNA-bd_sf"/>
</dbReference>
<sequence length="190" mass="21718">MRLSTTSYLVMGMIALRGPSTPYDLKRAVSRSVGYFWNFPHAQLYSEPDRLAAAGLLALDTEDTGRRRKTYSLTGAGRSALREWLAAPTPEHFEMRDVAELKLFFNEAGSPDDVPKLAQEQIRQHEERIAVYEDMIARHGGDEWAEPRMITVELGLEMEHAALRFWTALADGDLDRLRRERTDRDPRGRV</sequence>
<dbReference type="SUPFAM" id="SSF46785">
    <property type="entry name" value="Winged helix' DNA-binding domain"/>
    <property type="match status" value="1"/>
</dbReference>
<protein>
    <submittedName>
        <fullName evidence="3">PadR family transcriptional regulator</fullName>
    </submittedName>
</protein>
<reference evidence="3 4" key="1">
    <citation type="submission" date="2024-03" db="EMBL/GenBank/DDBJ databases">
        <title>Draft genome sequence of Pseudonocardia nematodicida JCM 31783.</title>
        <authorList>
            <person name="Butdee W."/>
            <person name="Duangmal K."/>
        </authorList>
    </citation>
    <scope>NUCLEOTIDE SEQUENCE [LARGE SCALE GENOMIC DNA]</scope>
    <source>
        <strain evidence="3 4">JCM 31783</strain>
    </source>
</reference>
<dbReference type="InterPro" id="IPR036390">
    <property type="entry name" value="WH_DNA-bd_sf"/>
</dbReference>
<proteinExistence type="predicted"/>
<gene>
    <name evidence="3" type="ORF">WIS52_22805</name>
</gene>
<dbReference type="PANTHER" id="PTHR43252">
    <property type="entry name" value="TRANSCRIPTIONAL REGULATOR YQJI"/>
    <property type="match status" value="1"/>
</dbReference>
<feature type="domain" description="Transcription regulator PadR C-terminal" evidence="2">
    <location>
        <begin position="95"/>
        <end position="165"/>
    </location>
</feature>
<evidence type="ECO:0000313" key="4">
    <source>
        <dbReference type="Proteomes" id="UP001494902"/>
    </source>
</evidence>
<keyword evidence="4" id="KW-1185">Reference proteome</keyword>
<name>A0ABV1KGJ6_9PSEU</name>
<dbReference type="RefSeq" id="WP_349300382.1">
    <property type="nucleotide sequence ID" value="NZ_JBEDNQ010000010.1"/>
</dbReference>
<comment type="caution">
    <text evidence="3">The sequence shown here is derived from an EMBL/GenBank/DDBJ whole genome shotgun (WGS) entry which is preliminary data.</text>
</comment>
<dbReference type="Pfam" id="PF03551">
    <property type="entry name" value="PadR"/>
    <property type="match status" value="1"/>
</dbReference>
<dbReference type="Gene3D" id="1.10.10.10">
    <property type="entry name" value="Winged helix-like DNA-binding domain superfamily/Winged helix DNA-binding domain"/>
    <property type="match status" value="1"/>
</dbReference>
<evidence type="ECO:0000259" key="2">
    <source>
        <dbReference type="Pfam" id="PF10400"/>
    </source>
</evidence>
<dbReference type="InterPro" id="IPR005149">
    <property type="entry name" value="Tscrpt_reg_PadR_N"/>
</dbReference>
<dbReference type="Proteomes" id="UP001494902">
    <property type="component" value="Unassembled WGS sequence"/>
</dbReference>
<accession>A0ABV1KGJ6</accession>
<dbReference type="InterPro" id="IPR018309">
    <property type="entry name" value="Tscrpt_reg_PadR_C"/>
</dbReference>
<dbReference type="PANTHER" id="PTHR43252:SF4">
    <property type="entry name" value="TRANSCRIPTIONAL REGULATORY PROTEIN"/>
    <property type="match status" value="1"/>
</dbReference>
<evidence type="ECO:0000259" key="1">
    <source>
        <dbReference type="Pfam" id="PF03551"/>
    </source>
</evidence>
<evidence type="ECO:0000313" key="3">
    <source>
        <dbReference type="EMBL" id="MEQ3553311.1"/>
    </source>
</evidence>